<dbReference type="RefSeq" id="WP_177502355.1">
    <property type="nucleotide sequence ID" value="NZ_JACSNR010000001.1"/>
</dbReference>
<organism evidence="1 2">
    <name type="scientific">Hydrogenoanaerobacterium saccharovorans</name>
    <dbReference type="NCBI Taxonomy" id="474960"/>
    <lineage>
        <taxon>Bacteria</taxon>
        <taxon>Bacillati</taxon>
        <taxon>Bacillota</taxon>
        <taxon>Clostridia</taxon>
        <taxon>Eubacteriales</taxon>
        <taxon>Oscillospiraceae</taxon>
        <taxon>Hydrogenoanaerobacterium</taxon>
    </lineage>
</organism>
<keyword evidence="2" id="KW-1185">Reference proteome</keyword>
<evidence type="ECO:0000313" key="2">
    <source>
        <dbReference type="Proteomes" id="UP000724149"/>
    </source>
</evidence>
<name>A0ABS2GLC4_9FIRM</name>
<accession>A0ABS2GLC4</accession>
<dbReference type="EMBL" id="JACSNR010000001">
    <property type="protein sequence ID" value="MBM6922349.1"/>
    <property type="molecule type" value="Genomic_DNA"/>
</dbReference>
<proteinExistence type="predicted"/>
<dbReference type="Proteomes" id="UP000724149">
    <property type="component" value="Unassembled WGS sequence"/>
</dbReference>
<reference evidence="1 2" key="1">
    <citation type="journal article" date="2021" name="Sci. Rep.">
        <title>The distribution of antibiotic resistance genes in chicken gut microbiota commensals.</title>
        <authorList>
            <person name="Juricova H."/>
            <person name="Matiasovicova J."/>
            <person name="Kubasova T."/>
            <person name="Cejkova D."/>
            <person name="Rychlik I."/>
        </authorList>
    </citation>
    <scope>NUCLEOTIDE SEQUENCE [LARGE SCALE GENOMIC DNA]</scope>
    <source>
        <strain evidence="1 2">An564</strain>
    </source>
</reference>
<evidence type="ECO:0000313" key="1">
    <source>
        <dbReference type="EMBL" id="MBM6922349.1"/>
    </source>
</evidence>
<sequence length="171" mass="18686">MYNVIICCDSASSLYDRLCAVRHYFEAPVFGGEERPLNLLETGRVSQISAQAPILILPKALHEPVIGSGAVFAVIANSDFFQAEELRRQFPGAQILTCGMHQQDALTFSSFDGEQAVISLQAALVTLGGRELLPQEFPLFRREDTKRFDLLACAALLLLCGKSSQLPGITL</sequence>
<protein>
    <submittedName>
        <fullName evidence="1">Uncharacterized protein</fullName>
    </submittedName>
</protein>
<gene>
    <name evidence="1" type="ORF">H9X81_01395</name>
</gene>
<comment type="caution">
    <text evidence="1">The sequence shown here is derived from an EMBL/GenBank/DDBJ whole genome shotgun (WGS) entry which is preliminary data.</text>
</comment>